<evidence type="ECO:0000256" key="3">
    <source>
        <dbReference type="ARBA" id="ARBA00022960"/>
    </source>
</evidence>
<keyword evidence="6" id="KW-0732">Signal</keyword>
<feature type="domain" description="Rod shape-determining protein MreC beta-barrel core" evidence="7">
    <location>
        <begin position="161"/>
        <end position="302"/>
    </location>
</feature>
<feature type="chain" id="PRO_5027906421" description="Cell shape-determining protein MreC" evidence="6">
    <location>
        <begin position="31"/>
        <end position="314"/>
    </location>
</feature>
<proteinExistence type="inferred from homology"/>
<feature type="coiled-coil region" evidence="5">
    <location>
        <begin position="60"/>
        <end position="101"/>
    </location>
</feature>
<dbReference type="GO" id="GO:0008360">
    <property type="term" value="P:regulation of cell shape"/>
    <property type="evidence" value="ECO:0007669"/>
    <property type="project" value="UniProtKB-KW"/>
</dbReference>
<comment type="caution">
    <text evidence="8">The sequence shown here is derived from an EMBL/GenBank/DDBJ whole genome shotgun (WGS) entry which is preliminary data.</text>
</comment>
<gene>
    <name evidence="8" type="ORF">ENS64_17240</name>
</gene>
<feature type="signal peptide" evidence="6">
    <location>
        <begin position="1"/>
        <end position="30"/>
    </location>
</feature>
<accession>A0A7C4LMY6</accession>
<dbReference type="GO" id="GO:0005886">
    <property type="term" value="C:plasma membrane"/>
    <property type="evidence" value="ECO:0007669"/>
    <property type="project" value="TreeGrafter"/>
</dbReference>
<evidence type="ECO:0000256" key="1">
    <source>
        <dbReference type="ARBA" id="ARBA00009369"/>
    </source>
</evidence>
<name>A0A7C4LMY6_9PLAN</name>
<keyword evidence="5" id="KW-0175">Coiled coil</keyword>
<dbReference type="InterPro" id="IPR042177">
    <property type="entry name" value="Cell/Rod_1"/>
</dbReference>
<reference evidence="8" key="1">
    <citation type="journal article" date="2020" name="mSystems">
        <title>Genome- and Community-Level Interaction Insights into Carbon Utilization and Element Cycling Functions of Hydrothermarchaeota in Hydrothermal Sediment.</title>
        <authorList>
            <person name="Zhou Z."/>
            <person name="Liu Y."/>
            <person name="Xu W."/>
            <person name="Pan J."/>
            <person name="Luo Z.H."/>
            <person name="Li M."/>
        </authorList>
    </citation>
    <scope>NUCLEOTIDE SEQUENCE [LARGE SCALE GENOMIC DNA]</scope>
    <source>
        <strain evidence="8">SpSt-508</strain>
    </source>
</reference>
<evidence type="ECO:0000259" key="7">
    <source>
        <dbReference type="Pfam" id="PF04085"/>
    </source>
</evidence>
<dbReference type="Gene3D" id="2.40.10.350">
    <property type="entry name" value="Rod shape-determining protein MreC, domain 2"/>
    <property type="match status" value="1"/>
</dbReference>
<evidence type="ECO:0000256" key="5">
    <source>
        <dbReference type="SAM" id="Coils"/>
    </source>
</evidence>
<evidence type="ECO:0000256" key="6">
    <source>
        <dbReference type="SAM" id="SignalP"/>
    </source>
</evidence>
<dbReference type="Pfam" id="PF04085">
    <property type="entry name" value="MreC"/>
    <property type="match status" value="1"/>
</dbReference>
<organism evidence="8">
    <name type="scientific">Schlesneria paludicola</name>
    <dbReference type="NCBI Taxonomy" id="360056"/>
    <lineage>
        <taxon>Bacteria</taxon>
        <taxon>Pseudomonadati</taxon>
        <taxon>Planctomycetota</taxon>
        <taxon>Planctomycetia</taxon>
        <taxon>Planctomycetales</taxon>
        <taxon>Planctomycetaceae</taxon>
        <taxon>Schlesneria</taxon>
    </lineage>
</organism>
<dbReference type="InterPro" id="IPR007221">
    <property type="entry name" value="MreC"/>
</dbReference>
<protein>
    <recommendedName>
        <fullName evidence="2">Cell shape-determining protein MreC</fullName>
    </recommendedName>
    <alternativeName>
        <fullName evidence="4">Cell shape protein MreC</fullName>
    </alternativeName>
</protein>
<dbReference type="PANTHER" id="PTHR34138:SF1">
    <property type="entry name" value="CELL SHAPE-DETERMINING PROTEIN MREC"/>
    <property type="match status" value="1"/>
</dbReference>
<comment type="similarity">
    <text evidence="1">Belongs to the MreC family.</text>
</comment>
<evidence type="ECO:0000256" key="4">
    <source>
        <dbReference type="ARBA" id="ARBA00032089"/>
    </source>
</evidence>
<keyword evidence="3" id="KW-0133">Cell shape</keyword>
<evidence type="ECO:0000256" key="2">
    <source>
        <dbReference type="ARBA" id="ARBA00013855"/>
    </source>
</evidence>
<dbReference type="InterPro" id="IPR042175">
    <property type="entry name" value="Cell/Rod_MreC_2"/>
</dbReference>
<dbReference type="PANTHER" id="PTHR34138">
    <property type="entry name" value="CELL SHAPE-DETERMINING PROTEIN MREC"/>
    <property type="match status" value="1"/>
</dbReference>
<dbReference type="Gene3D" id="2.40.10.340">
    <property type="entry name" value="Rod shape-determining protein MreC, domain 1"/>
    <property type="match status" value="1"/>
</dbReference>
<dbReference type="EMBL" id="DSVQ01000019">
    <property type="protein sequence ID" value="HGT40992.1"/>
    <property type="molecule type" value="Genomic_DNA"/>
</dbReference>
<sequence>MAPRVRTAWLFAAAALLAAAVLWHAPPALARQVQVATLDALRPGCRWWQWLAGTIQTWRAARETETIRELRERLAQTEAACQRQTERVARLSAEIATLRERAAAWQPAYSGTSSERLFIPGLVEAGVLGGGIAAAWRDGRVLDRGWKHGVRESALVLHSRQPLIDLGAAAEISPEDPLLWGQAIIGKVHAVGRWTSTYLSITDVDYRGRAQLLRDSAQGPVWGAQGLLRGDGQGRCRLEGIPIENAVRVGDLVCSAERDGALPLPLFYGRVIAAQPAPGEREWSLIVEPAAQPSCLTHVQVLRAALNPARYWGN</sequence>
<dbReference type="InterPro" id="IPR055342">
    <property type="entry name" value="MreC_beta-barrel_core"/>
</dbReference>
<evidence type="ECO:0000313" key="8">
    <source>
        <dbReference type="EMBL" id="HGT40992.1"/>
    </source>
</evidence>
<dbReference type="AlphaFoldDB" id="A0A7C4LMY6"/>